<keyword evidence="2" id="KW-1185">Reference proteome</keyword>
<dbReference type="EMBL" id="BTRK01000004">
    <property type="protein sequence ID" value="GMR46852.1"/>
    <property type="molecule type" value="Genomic_DNA"/>
</dbReference>
<proteinExistence type="predicted"/>
<accession>A0AAN5CM19</accession>
<organism evidence="1 2">
    <name type="scientific">Pristionchus mayeri</name>
    <dbReference type="NCBI Taxonomy" id="1317129"/>
    <lineage>
        <taxon>Eukaryota</taxon>
        <taxon>Metazoa</taxon>
        <taxon>Ecdysozoa</taxon>
        <taxon>Nematoda</taxon>
        <taxon>Chromadorea</taxon>
        <taxon>Rhabditida</taxon>
        <taxon>Rhabditina</taxon>
        <taxon>Diplogasteromorpha</taxon>
        <taxon>Diplogasteroidea</taxon>
        <taxon>Neodiplogasteridae</taxon>
        <taxon>Pristionchus</taxon>
    </lineage>
</organism>
<protein>
    <submittedName>
        <fullName evidence="1">Uncharacterized protein</fullName>
    </submittedName>
</protein>
<dbReference type="AlphaFoldDB" id="A0AAN5CM19"/>
<name>A0AAN5CM19_9BILA</name>
<comment type="caution">
    <text evidence="1">The sequence shown here is derived from an EMBL/GenBank/DDBJ whole genome shotgun (WGS) entry which is preliminary data.</text>
</comment>
<gene>
    <name evidence="1" type="ORF">PMAYCL1PPCAC_17047</name>
</gene>
<dbReference type="Proteomes" id="UP001328107">
    <property type="component" value="Unassembled WGS sequence"/>
</dbReference>
<feature type="non-terminal residue" evidence="1">
    <location>
        <position position="1"/>
    </location>
</feature>
<evidence type="ECO:0000313" key="2">
    <source>
        <dbReference type="Proteomes" id="UP001328107"/>
    </source>
</evidence>
<reference evidence="2" key="1">
    <citation type="submission" date="2022-10" db="EMBL/GenBank/DDBJ databases">
        <title>Genome assembly of Pristionchus species.</title>
        <authorList>
            <person name="Yoshida K."/>
            <person name="Sommer R.J."/>
        </authorList>
    </citation>
    <scope>NUCLEOTIDE SEQUENCE [LARGE SCALE GENOMIC DNA]</scope>
    <source>
        <strain evidence="2">RS5460</strain>
    </source>
</reference>
<evidence type="ECO:0000313" key="1">
    <source>
        <dbReference type="EMBL" id="GMR46852.1"/>
    </source>
</evidence>
<sequence length="93" mass="9999">TPDTNMYASPIVNTLYASLLAMNSSKPLNTELSRLTISAAVASLHMSPKPTMSLNITVADEKVFGGTGLPSFNSRATYLARSTAFFRCQSHSQ</sequence>